<organism evidence="2 3">
    <name type="scientific">Trichophyton rubrum (strain ATCC MYA-4607 / CBS 118892)</name>
    <name type="common">Athlete's foot fungus</name>
    <dbReference type="NCBI Taxonomy" id="559305"/>
    <lineage>
        <taxon>Eukaryota</taxon>
        <taxon>Fungi</taxon>
        <taxon>Dikarya</taxon>
        <taxon>Ascomycota</taxon>
        <taxon>Pezizomycotina</taxon>
        <taxon>Eurotiomycetes</taxon>
        <taxon>Eurotiomycetidae</taxon>
        <taxon>Onygenales</taxon>
        <taxon>Arthrodermataceae</taxon>
        <taxon>Trichophyton</taxon>
    </lineage>
</organism>
<dbReference type="EMBL" id="GG700654">
    <property type="protein sequence ID" value="EGD89986.1"/>
    <property type="molecule type" value="Genomic_DNA"/>
</dbReference>
<keyword evidence="3" id="KW-1185">Reference proteome</keyword>
<dbReference type="OrthoDB" id="10544229at2759"/>
<accession>F2SUS4</accession>
<dbReference type="VEuPathDB" id="FungiDB:TERG_08895"/>
<dbReference type="eggNOG" id="ENOG502RKYT">
    <property type="taxonomic scope" value="Eukaryota"/>
</dbReference>
<feature type="compositionally biased region" description="Polar residues" evidence="1">
    <location>
        <begin position="81"/>
        <end position="94"/>
    </location>
</feature>
<evidence type="ECO:0000313" key="2">
    <source>
        <dbReference type="EMBL" id="EGD89986.1"/>
    </source>
</evidence>
<dbReference type="Proteomes" id="UP000008864">
    <property type="component" value="Unassembled WGS sequence"/>
</dbReference>
<reference evidence="3" key="1">
    <citation type="journal article" date="2012" name="MBio">
        <title>Comparative genome analysis of Trichophyton rubrum and related dermatophytes reveals candidate genes involved in infection.</title>
        <authorList>
            <person name="Martinez D.A."/>
            <person name="Oliver B.G."/>
            <person name="Graeser Y."/>
            <person name="Goldberg J.M."/>
            <person name="Li W."/>
            <person name="Martinez-Rossi N.M."/>
            <person name="Monod M."/>
            <person name="Shelest E."/>
            <person name="Barton R.C."/>
            <person name="Birch E."/>
            <person name="Brakhage A.A."/>
            <person name="Chen Z."/>
            <person name="Gurr S.J."/>
            <person name="Heiman D."/>
            <person name="Heitman J."/>
            <person name="Kosti I."/>
            <person name="Rossi A."/>
            <person name="Saif S."/>
            <person name="Samalova M."/>
            <person name="Saunders C.W."/>
            <person name="Shea T."/>
            <person name="Summerbell R.C."/>
            <person name="Xu J."/>
            <person name="Young S."/>
            <person name="Zeng Q."/>
            <person name="Birren B.W."/>
            <person name="Cuomo C.A."/>
            <person name="White T.C."/>
        </authorList>
    </citation>
    <scope>NUCLEOTIDE SEQUENCE [LARGE SCALE GENOMIC DNA]</scope>
    <source>
        <strain evidence="3">ATCC MYA-4607 / CBS 118892</strain>
    </source>
</reference>
<gene>
    <name evidence="2" type="ORF">TERG_08895</name>
</gene>
<dbReference type="GeneID" id="10375645"/>
<dbReference type="InParanoid" id="F2SUS4"/>
<dbReference type="AlphaFoldDB" id="F2SUS4"/>
<evidence type="ECO:0000313" key="3">
    <source>
        <dbReference type="Proteomes" id="UP000008864"/>
    </source>
</evidence>
<dbReference type="HOGENOM" id="CLU_2387743_0_0_1"/>
<feature type="region of interest" description="Disordered" evidence="1">
    <location>
        <begin position="75"/>
        <end position="94"/>
    </location>
</feature>
<dbReference type="RefSeq" id="XP_003233227.1">
    <property type="nucleotide sequence ID" value="XM_003233179.1"/>
</dbReference>
<evidence type="ECO:0000256" key="1">
    <source>
        <dbReference type="SAM" id="MobiDB-lite"/>
    </source>
</evidence>
<name>F2SUS4_TRIRC</name>
<proteinExistence type="predicted"/>
<protein>
    <submittedName>
        <fullName evidence="2">Uncharacterized protein</fullName>
    </submittedName>
</protein>
<sequence length="94" mass="9916">MALTGSKPVMLCPVLLIAGSASPHLPHHIAPVVAGVYVGKEIIIPLPGVAINGYRAMESRVVCMHAYVEGCPDTPEPMQATDINRPQTSADQDV</sequence>